<proteinExistence type="inferred from homology"/>
<keyword evidence="3" id="KW-0547">Nucleotide-binding</keyword>
<dbReference type="PROSITE" id="PS00211">
    <property type="entry name" value="ABC_TRANSPORTER_1"/>
    <property type="match status" value="1"/>
</dbReference>
<dbReference type="GO" id="GO:0005524">
    <property type="term" value="F:ATP binding"/>
    <property type="evidence" value="ECO:0007669"/>
    <property type="project" value="UniProtKB-KW"/>
</dbReference>
<dbReference type="InterPro" id="IPR003593">
    <property type="entry name" value="AAA+_ATPase"/>
</dbReference>
<name>A0ABP9GL33_9ACTN</name>
<evidence type="ECO:0000256" key="1">
    <source>
        <dbReference type="ARBA" id="ARBA00005417"/>
    </source>
</evidence>
<dbReference type="InterPro" id="IPR027417">
    <property type="entry name" value="P-loop_NTPase"/>
</dbReference>
<dbReference type="InterPro" id="IPR017871">
    <property type="entry name" value="ABC_transporter-like_CS"/>
</dbReference>
<keyword evidence="4 6" id="KW-0067">ATP-binding</keyword>
<dbReference type="SUPFAM" id="SSF52540">
    <property type="entry name" value="P-loop containing nucleoside triphosphate hydrolases"/>
    <property type="match status" value="1"/>
</dbReference>
<dbReference type="InterPro" id="IPR003439">
    <property type="entry name" value="ABC_transporter-like_ATP-bd"/>
</dbReference>
<sequence length="359" mass="38584">MSTPTDADPAAAAAAGGAAGAATAPLLETRDLKVHFPLRRTKGLRRSTTWVKAVDGVNLAVGAGETLGIVGESGCGKSTLGSAVLGLRPEARGEVRYRLAEGPVIDAARLAGDDAKAYRREVRMVFQDPFASLNPRLTLMEIVGEPLRVLHGVTGSELEDRVTDLLQRVGLRREHLNRYPHAFSGGQRQRVSIARALAPQPRVVVADEAVSALDVSVRSQILNLMQDLQDEMGLTYLFVSHDLSVVEHVCDRVAVMYLGRIVELGRTAELYAAPRHPYTEALISAVPVPDPRVRGGRERIRLRGELPDPADAPGGCPFHTRCAYATDRCASEVPPLREVAPGRMAACHYAEELTLSGAG</sequence>
<evidence type="ECO:0000313" key="7">
    <source>
        <dbReference type="Proteomes" id="UP001499993"/>
    </source>
</evidence>
<evidence type="ECO:0000259" key="5">
    <source>
        <dbReference type="PROSITE" id="PS50893"/>
    </source>
</evidence>
<dbReference type="CDD" id="cd03257">
    <property type="entry name" value="ABC_NikE_OppD_transporters"/>
    <property type="match status" value="1"/>
</dbReference>
<dbReference type="Gene3D" id="3.40.50.300">
    <property type="entry name" value="P-loop containing nucleotide triphosphate hydrolases"/>
    <property type="match status" value="1"/>
</dbReference>
<dbReference type="InterPro" id="IPR050319">
    <property type="entry name" value="ABC_transp_ATP-bind"/>
</dbReference>
<accession>A0ABP9GL33</accession>
<dbReference type="PANTHER" id="PTHR43776:SF7">
    <property type="entry name" value="D,D-DIPEPTIDE TRANSPORT ATP-BINDING PROTEIN DDPF-RELATED"/>
    <property type="match status" value="1"/>
</dbReference>
<comment type="similarity">
    <text evidence="1">Belongs to the ABC transporter superfamily.</text>
</comment>
<dbReference type="Pfam" id="PF00005">
    <property type="entry name" value="ABC_tran"/>
    <property type="match status" value="1"/>
</dbReference>
<comment type="caution">
    <text evidence="6">The sequence shown here is derived from an EMBL/GenBank/DDBJ whole genome shotgun (WGS) entry which is preliminary data.</text>
</comment>
<keyword evidence="7" id="KW-1185">Reference proteome</keyword>
<dbReference type="PANTHER" id="PTHR43776">
    <property type="entry name" value="TRANSPORT ATP-BINDING PROTEIN"/>
    <property type="match status" value="1"/>
</dbReference>
<dbReference type="EMBL" id="BAABIK010000008">
    <property type="protein sequence ID" value="GAA4937916.1"/>
    <property type="molecule type" value="Genomic_DNA"/>
</dbReference>
<evidence type="ECO:0000256" key="2">
    <source>
        <dbReference type="ARBA" id="ARBA00022448"/>
    </source>
</evidence>
<protein>
    <submittedName>
        <fullName evidence="6">Dipeptide ABC transporter ATP-binding protein</fullName>
    </submittedName>
</protein>
<dbReference type="InterPro" id="IPR013563">
    <property type="entry name" value="Oligopep_ABC_C"/>
</dbReference>
<organism evidence="6 7">
    <name type="scientific">Streptomonospora halophila</name>
    <dbReference type="NCBI Taxonomy" id="427369"/>
    <lineage>
        <taxon>Bacteria</taxon>
        <taxon>Bacillati</taxon>
        <taxon>Actinomycetota</taxon>
        <taxon>Actinomycetes</taxon>
        <taxon>Streptosporangiales</taxon>
        <taxon>Nocardiopsidaceae</taxon>
        <taxon>Streptomonospora</taxon>
    </lineage>
</organism>
<dbReference type="Pfam" id="PF08352">
    <property type="entry name" value="oligo_HPY"/>
    <property type="match status" value="1"/>
</dbReference>
<dbReference type="RefSeq" id="WP_345556280.1">
    <property type="nucleotide sequence ID" value="NZ_BAABIK010000008.1"/>
</dbReference>
<dbReference type="PROSITE" id="PS50893">
    <property type="entry name" value="ABC_TRANSPORTER_2"/>
    <property type="match status" value="1"/>
</dbReference>
<feature type="domain" description="ABC transporter" evidence="5">
    <location>
        <begin position="39"/>
        <end position="283"/>
    </location>
</feature>
<gene>
    <name evidence="6" type="ORF">GCM10023224_18840</name>
</gene>
<keyword evidence="2" id="KW-0813">Transport</keyword>
<evidence type="ECO:0000313" key="6">
    <source>
        <dbReference type="EMBL" id="GAA4937916.1"/>
    </source>
</evidence>
<dbReference type="SMART" id="SM00382">
    <property type="entry name" value="AAA"/>
    <property type="match status" value="1"/>
</dbReference>
<dbReference type="NCBIfam" id="TIGR01727">
    <property type="entry name" value="oligo_HPY"/>
    <property type="match status" value="1"/>
</dbReference>
<evidence type="ECO:0000256" key="4">
    <source>
        <dbReference type="ARBA" id="ARBA00022840"/>
    </source>
</evidence>
<reference evidence="7" key="1">
    <citation type="journal article" date="2019" name="Int. J. Syst. Evol. Microbiol.">
        <title>The Global Catalogue of Microorganisms (GCM) 10K type strain sequencing project: providing services to taxonomists for standard genome sequencing and annotation.</title>
        <authorList>
            <consortium name="The Broad Institute Genomics Platform"/>
            <consortium name="The Broad Institute Genome Sequencing Center for Infectious Disease"/>
            <person name="Wu L."/>
            <person name="Ma J."/>
        </authorList>
    </citation>
    <scope>NUCLEOTIDE SEQUENCE [LARGE SCALE GENOMIC DNA]</scope>
    <source>
        <strain evidence="7">JCM 18123</strain>
    </source>
</reference>
<evidence type="ECO:0000256" key="3">
    <source>
        <dbReference type="ARBA" id="ARBA00022741"/>
    </source>
</evidence>
<dbReference type="Proteomes" id="UP001499993">
    <property type="component" value="Unassembled WGS sequence"/>
</dbReference>